<proteinExistence type="predicted"/>
<evidence type="ECO:0000256" key="1">
    <source>
        <dbReference type="SAM" id="Phobius"/>
    </source>
</evidence>
<gene>
    <name evidence="2" type="ORF">MJA45_02585</name>
</gene>
<keyword evidence="1" id="KW-1133">Transmembrane helix</keyword>
<name>A0AA96RFY2_9BACL</name>
<evidence type="ECO:0008006" key="4">
    <source>
        <dbReference type="Google" id="ProtNLM"/>
    </source>
</evidence>
<feature type="transmembrane region" description="Helical" evidence="1">
    <location>
        <begin position="245"/>
        <end position="264"/>
    </location>
</feature>
<keyword evidence="1" id="KW-0472">Membrane</keyword>
<dbReference type="AlphaFoldDB" id="A0AA96RFY2"/>
<feature type="transmembrane region" description="Helical" evidence="1">
    <location>
        <begin position="152"/>
        <end position="174"/>
    </location>
</feature>
<dbReference type="EMBL" id="CP130318">
    <property type="protein sequence ID" value="WNQ11966.1"/>
    <property type="molecule type" value="Genomic_DNA"/>
</dbReference>
<evidence type="ECO:0000313" key="2">
    <source>
        <dbReference type="EMBL" id="WNQ11966.1"/>
    </source>
</evidence>
<accession>A0AA96RFY2</accession>
<feature type="transmembrane region" description="Helical" evidence="1">
    <location>
        <begin position="94"/>
        <end position="123"/>
    </location>
</feature>
<evidence type="ECO:0000313" key="3">
    <source>
        <dbReference type="Proteomes" id="UP001305702"/>
    </source>
</evidence>
<dbReference type="PANTHER" id="PTHR37305:SF1">
    <property type="entry name" value="MEMBRANE PROTEIN"/>
    <property type="match status" value="1"/>
</dbReference>
<feature type="transmembrane region" description="Helical" evidence="1">
    <location>
        <begin position="51"/>
        <end position="73"/>
    </location>
</feature>
<dbReference type="PANTHER" id="PTHR37305">
    <property type="entry name" value="INTEGRAL MEMBRANE PROTEIN-RELATED"/>
    <property type="match status" value="1"/>
</dbReference>
<keyword evidence="1" id="KW-0812">Transmembrane</keyword>
<dbReference type="Proteomes" id="UP001305702">
    <property type="component" value="Chromosome"/>
</dbReference>
<dbReference type="RefSeq" id="WP_315605742.1">
    <property type="nucleotide sequence ID" value="NZ_CP130318.1"/>
</dbReference>
<reference evidence="2 3" key="1">
    <citation type="submission" date="2022-02" db="EMBL/GenBank/DDBJ databases">
        <title>Paenibacillus sp. MBLB1776 Whole Genome Shotgun Sequencing.</title>
        <authorList>
            <person name="Hwang C.Y."/>
            <person name="Cho E.-S."/>
            <person name="Seo M.-J."/>
        </authorList>
    </citation>
    <scope>NUCLEOTIDE SEQUENCE [LARGE SCALE GENOMIC DNA]</scope>
    <source>
        <strain evidence="2 3">MBLB1776</strain>
    </source>
</reference>
<dbReference type="KEGG" id="paun:MJA45_02585"/>
<feature type="transmembrane region" description="Helical" evidence="1">
    <location>
        <begin position="181"/>
        <end position="198"/>
    </location>
</feature>
<feature type="transmembrane region" description="Helical" evidence="1">
    <location>
        <begin position="12"/>
        <end position="31"/>
    </location>
</feature>
<protein>
    <recommendedName>
        <fullName evidence="4">ABC transporter permease</fullName>
    </recommendedName>
</protein>
<organism evidence="2 3">
    <name type="scientific">Paenibacillus aurantius</name>
    <dbReference type="NCBI Taxonomy" id="2918900"/>
    <lineage>
        <taxon>Bacteria</taxon>
        <taxon>Bacillati</taxon>
        <taxon>Bacillota</taxon>
        <taxon>Bacilli</taxon>
        <taxon>Bacillales</taxon>
        <taxon>Paenibacillaceae</taxon>
        <taxon>Paenibacillus</taxon>
    </lineage>
</organism>
<keyword evidence="3" id="KW-1185">Reference proteome</keyword>
<sequence length="270" mass="30798">MGRLIHSEWVKITKGKGLLALSVLYFLAYAYLTHTHYRWNPTSAWEAMAYFPYSAGAVTEGLLLLLALSSVYTEEDKGGTTALILSSRYGRARLPLAKLAAALLFTTVLVLGCWIVCIGTQVWHAGWDGWQEPLREWPRYSLSPYKLSAWEYVVVQIVTNWLGCAVFAIFLLSLSAWSRHSLTVFFIGGMMLVLPFFIRNHSSLDIYWLLQNLPMTEVMRVENLYSRPRYVEWKGGRMPLPLASFYLYMLLLAGLFGSAACRAYRGREIR</sequence>